<accession>I3SPQ4</accession>
<name>I3SPQ4_LOTJA</name>
<sequence length="121" mass="14240">MEVRERTPLLREVRVRARHGTDASDEEDPRTIQTNSPSSCCWWRLRSPHPQTCKCLMNELKEPLLASDGCFFMFFFCMESKFPWNVCRESATDCLYFISCYFPCCGTMFLLQEIKFLVKIS</sequence>
<protein>
    <submittedName>
        <fullName evidence="1">Uncharacterized protein</fullName>
    </submittedName>
</protein>
<reference evidence="1" key="1">
    <citation type="submission" date="2012-05" db="EMBL/GenBank/DDBJ databases">
        <authorList>
            <person name="Krishnakumar V."/>
            <person name="Cheung F."/>
            <person name="Xiao Y."/>
            <person name="Chan A."/>
            <person name="Moskal W.A."/>
            <person name="Town C.D."/>
        </authorList>
    </citation>
    <scope>NUCLEOTIDE SEQUENCE</scope>
</reference>
<dbReference type="AlphaFoldDB" id="I3SPQ4"/>
<proteinExistence type="evidence at transcript level"/>
<evidence type="ECO:0000313" key="1">
    <source>
        <dbReference type="EMBL" id="AFK42246.1"/>
    </source>
</evidence>
<dbReference type="EMBL" id="BT142452">
    <property type="protein sequence ID" value="AFK42246.1"/>
    <property type="molecule type" value="mRNA"/>
</dbReference>
<organism evidence="1">
    <name type="scientific">Lotus japonicus</name>
    <name type="common">Lotus corniculatus var. japonicus</name>
    <dbReference type="NCBI Taxonomy" id="34305"/>
    <lineage>
        <taxon>Eukaryota</taxon>
        <taxon>Viridiplantae</taxon>
        <taxon>Streptophyta</taxon>
        <taxon>Embryophyta</taxon>
        <taxon>Tracheophyta</taxon>
        <taxon>Spermatophyta</taxon>
        <taxon>Magnoliopsida</taxon>
        <taxon>eudicotyledons</taxon>
        <taxon>Gunneridae</taxon>
        <taxon>Pentapetalae</taxon>
        <taxon>rosids</taxon>
        <taxon>fabids</taxon>
        <taxon>Fabales</taxon>
        <taxon>Fabaceae</taxon>
        <taxon>Papilionoideae</taxon>
        <taxon>50 kb inversion clade</taxon>
        <taxon>NPAAA clade</taxon>
        <taxon>Hologalegina</taxon>
        <taxon>robinioid clade</taxon>
        <taxon>Loteae</taxon>
        <taxon>Lotus</taxon>
    </lineage>
</organism>